<dbReference type="SUPFAM" id="SSF54373">
    <property type="entry name" value="FAD-linked reductases, C-terminal domain"/>
    <property type="match status" value="1"/>
</dbReference>
<feature type="domain" description="Glucose-methanol-choline oxidoreductase N-terminal" evidence="6">
    <location>
        <begin position="325"/>
        <end position="339"/>
    </location>
</feature>
<dbReference type="InterPro" id="IPR012132">
    <property type="entry name" value="GMC_OxRdtase"/>
</dbReference>
<dbReference type="SUPFAM" id="SSF51905">
    <property type="entry name" value="FAD/NAD(P)-binding domain"/>
    <property type="match status" value="1"/>
</dbReference>
<evidence type="ECO:0000256" key="2">
    <source>
        <dbReference type="PIRSR" id="PIRSR000137-2"/>
    </source>
</evidence>
<dbReference type="PROSITE" id="PS00624">
    <property type="entry name" value="GMC_OXRED_2"/>
    <property type="match status" value="1"/>
</dbReference>
<dbReference type="Gene3D" id="3.30.560.10">
    <property type="entry name" value="Glucose Oxidase, domain 3"/>
    <property type="match status" value="1"/>
</dbReference>
<dbReference type="Proteomes" id="UP001153636">
    <property type="component" value="Chromosome 9"/>
</dbReference>
<keyword evidence="2 3" id="KW-0274">FAD</keyword>
<keyword evidence="4" id="KW-0732">Signal</keyword>
<dbReference type="AlphaFoldDB" id="A0A9P0GL49"/>
<sequence length="621" mass="70099">MYYKIIIILIFIYGNVIFAQSNSNTVQYLQEILIDSFINIANYDFPTDAKHFKATKEPIEEYGTYDFIIIGAGISGSVIANRLSEIQQWRILLIEAGIFSDDDLMKIPSVFPLKIFSDYNWGFRTVPQKNACLSVTNHACLVPRGKGVGGTTLINSLQYSRANPENYNQWARILHDSSWSYKNILKYFKKSENFHWTNTKAPVDLKYHGKEGLLHVQHKVPDHPLNDLFIEANKQLGYDITDYNSETQIGGSIIQLFTNNGTREDMGTIFITPFLDRPNLKVLTQSYVTKIEIDKETKTAKSVLFTNNGKTYRARANIEVILSAGAISSPQILMLSGVGPKKHLQDLEIDLIEDLEVGSSLKEHTLLSHLWFMSNLSIPTETINQQLSDFLKGYGSLTSANTQAQGLGFYNVNNKTSTVPNVAIFLDYSEISVIEQQFFGLDEETFESLKKIGSHPIRFLLIHLNPKSEGTIRLKNKSPFEYPLIDPMLLSDSSGKDLKAMYNGIQQIFKLSQTPAFKKINLKFDNVPLPTCKNIQFNSQEYWYCYLKQLTMTGYHPMGTCPMGINTSTGAVVDSNLKVFGIKKLRVADASVFPTPIAGYPSMTCLMIGEKISDIIKEEYL</sequence>
<feature type="binding site" evidence="2">
    <location>
        <position position="151"/>
    </location>
    <ligand>
        <name>FAD</name>
        <dbReference type="ChEBI" id="CHEBI:57692"/>
    </ligand>
</feature>
<dbReference type="PROSITE" id="PS00623">
    <property type="entry name" value="GMC_OXRED_1"/>
    <property type="match status" value="1"/>
</dbReference>
<protein>
    <recommendedName>
        <fullName evidence="5 6">Glucose-methanol-choline oxidoreductase N-terminal domain-containing protein</fullName>
    </recommendedName>
</protein>
<evidence type="ECO:0000313" key="8">
    <source>
        <dbReference type="Proteomes" id="UP001153636"/>
    </source>
</evidence>
<dbReference type="InterPro" id="IPR000172">
    <property type="entry name" value="GMC_OxRdtase_N"/>
</dbReference>
<reference evidence="7" key="1">
    <citation type="submission" date="2022-01" db="EMBL/GenBank/DDBJ databases">
        <authorList>
            <person name="King R."/>
        </authorList>
    </citation>
    <scope>NUCLEOTIDE SEQUENCE</scope>
</reference>
<feature type="binding site" evidence="2">
    <location>
        <position position="288"/>
    </location>
    <ligand>
        <name>FAD</name>
        <dbReference type="ChEBI" id="CHEBI:57692"/>
    </ligand>
</feature>
<dbReference type="InterPro" id="IPR007867">
    <property type="entry name" value="GMC_OxRtase_C"/>
</dbReference>
<accession>A0A9P0GL49</accession>
<evidence type="ECO:0000256" key="3">
    <source>
        <dbReference type="RuleBase" id="RU003968"/>
    </source>
</evidence>
<proteinExistence type="inferred from homology"/>
<evidence type="ECO:0000313" key="7">
    <source>
        <dbReference type="EMBL" id="CAH1115147.1"/>
    </source>
</evidence>
<dbReference type="GO" id="GO:0050660">
    <property type="term" value="F:flavin adenine dinucleotide binding"/>
    <property type="evidence" value="ECO:0007669"/>
    <property type="project" value="InterPro"/>
</dbReference>
<dbReference type="PANTHER" id="PTHR11552:SF158">
    <property type="entry name" value="GH23626P-RELATED"/>
    <property type="match status" value="1"/>
</dbReference>
<feature type="chain" id="PRO_5040222680" description="Glucose-methanol-choline oxidoreductase N-terminal domain-containing protein" evidence="4">
    <location>
        <begin position="20"/>
        <end position="621"/>
    </location>
</feature>
<comment type="cofactor">
    <cofactor evidence="2">
        <name>FAD</name>
        <dbReference type="ChEBI" id="CHEBI:57692"/>
    </cofactor>
</comment>
<dbReference type="EMBL" id="OV651821">
    <property type="protein sequence ID" value="CAH1115147.1"/>
    <property type="molecule type" value="Genomic_DNA"/>
</dbReference>
<evidence type="ECO:0000256" key="4">
    <source>
        <dbReference type="SAM" id="SignalP"/>
    </source>
</evidence>
<evidence type="ECO:0000259" key="6">
    <source>
        <dbReference type="PROSITE" id="PS00624"/>
    </source>
</evidence>
<dbReference type="Pfam" id="PF05199">
    <property type="entry name" value="GMC_oxred_C"/>
    <property type="match status" value="1"/>
</dbReference>
<dbReference type="InterPro" id="IPR036188">
    <property type="entry name" value="FAD/NAD-bd_sf"/>
</dbReference>
<feature type="domain" description="Glucose-methanol-choline oxidoreductase N-terminal" evidence="5">
    <location>
        <begin position="145"/>
        <end position="168"/>
    </location>
</feature>
<keyword evidence="8" id="KW-1185">Reference proteome</keyword>
<feature type="signal peptide" evidence="4">
    <location>
        <begin position="1"/>
        <end position="19"/>
    </location>
</feature>
<dbReference type="GO" id="GO:0016614">
    <property type="term" value="F:oxidoreductase activity, acting on CH-OH group of donors"/>
    <property type="evidence" value="ECO:0007669"/>
    <property type="project" value="InterPro"/>
</dbReference>
<dbReference type="OrthoDB" id="269227at2759"/>
<dbReference type="PIRSF" id="PIRSF000137">
    <property type="entry name" value="Alcohol_oxidase"/>
    <property type="match status" value="1"/>
</dbReference>
<dbReference type="PANTHER" id="PTHR11552">
    <property type="entry name" value="GLUCOSE-METHANOL-CHOLINE GMC OXIDOREDUCTASE"/>
    <property type="match status" value="1"/>
</dbReference>
<evidence type="ECO:0000259" key="5">
    <source>
        <dbReference type="PROSITE" id="PS00623"/>
    </source>
</evidence>
<gene>
    <name evidence="7" type="ORF">PSYICH_LOCUS15146</name>
</gene>
<organism evidence="7 8">
    <name type="scientific">Psylliodes chrysocephalus</name>
    <dbReference type="NCBI Taxonomy" id="3402493"/>
    <lineage>
        <taxon>Eukaryota</taxon>
        <taxon>Metazoa</taxon>
        <taxon>Ecdysozoa</taxon>
        <taxon>Arthropoda</taxon>
        <taxon>Hexapoda</taxon>
        <taxon>Insecta</taxon>
        <taxon>Pterygota</taxon>
        <taxon>Neoptera</taxon>
        <taxon>Endopterygota</taxon>
        <taxon>Coleoptera</taxon>
        <taxon>Polyphaga</taxon>
        <taxon>Cucujiformia</taxon>
        <taxon>Chrysomeloidea</taxon>
        <taxon>Chrysomelidae</taxon>
        <taxon>Galerucinae</taxon>
        <taxon>Alticini</taxon>
        <taxon>Psylliodes</taxon>
    </lineage>
</organism>
<keyword evidence="3" id="KW-0285">Flavoprotein</keyword>
<name>A0A9P0GL49_9CUCU</name>
<dbReference type="Gene3D" id="3.50.50.60">
    <property type="entry name" value="FAD/NAD(P)-binding domain"/>
    <property type="match status" value="1"/>
</dbReference>
<comment type="similarity">
    <text evidence="1 3">Belongs to the GMC oxidoreductase family.</text>
</comment>
<dbReference type="Pfam" id="PF00732">
    <property type="entry name" value="GMC_oxred_N"/>
    <property type="match status" value="1"/>
</dbReference>
<evidence type="ECO:0000256" key="1">
    <source>
        <dbReference type="ARBA" id="ARBA00010790"/>
    </source>
</evidence>